<dbReference type="InterPro" id="IPR010095">
    <property type="entry name" value="Cas12f1-like_TNB"/>
</dbReference>
<dbReference type="EMBL" id="JARSFG010000003">
    <property type="protein sequence ID" value="MEC1177059.1"/>
    <property type="molecule type" value="Genomic_DNA"/>
</dbReference>
<sequence length="370" mass="43102">MTKQNKAFKFRLLPNKEQSVLLAKTFGCVRFVYNKMLAERKETYEKFKNDKEALKKQKFPTPAKYKGEFPFLKEVDSLALANAQMNLQSAYKNFFEGNVEFPKFKNRKTKQSYTTNFVNGNIELKDGHIKLPKLKLVKIKQHREIPKNYKLKSCTISRTNSGKYYISVLTEYKKDIRPKKIENVVGLDFAMAEFYVSSENEKANYPRYYRVMSEKLAKAQRILSKRKKGSARWHKQRLVVAKLHEKVANQRMNFLHHKSKELASNFDAVVMEDLNMKGMSQALRFGKSVHDNGWGMFTTFLAYKLKEQGKQLVKIDKWFPSTKKCSCCGAEKLMKLSERTYRCSCGYAADRDYNSAINIKNEGIRLLALV</sequence>
<evidence type="ECO:0000313" key="11">
    <source>
        <dbReference type="Proteomes" id="UP001344888"/>
    </source>
</evidence>
<dbReference type="GO" id="GO:0006310">
    <property type="term" value="P:DNA recombination"/>
    <property type="evidence" value="ECO:0007669"/>
    <property type="project" value="UniProtKB-KW"/>
</dbReference>
<evidence type="ECO:0000256" key="6">
    <source>
        <dbReference type="ARBA" id="ARBA00023172"/>
    </source>
</evidence>
<keyword evidence="10" id="KW-0540">Nuclease</keyword>
<comment type="caution">
    <text evidence="10">The sequence shown here is derived from an EMBL/GenBank/DDBJ whole genome shotgun (WGS) entry which is preliminary data.</text>
</comment>
<keyword evidence="3" id="KW-0479">Metal-binding</keyword>
<evidence type="ECO:0000256" key="5">
    <source>
        <dbReference type="ARBA" id="ARBA00023125"/>
    </source>
</evidence>
<evidence type="ECO:0000256" key="3">
    <source>
        <dbReference type="ARBA" id="ARBA00022723"/>
    </source>
</evidence>
<reference evidence="10 11" key="1">
    <citation type="submission" date="2023-03" db="EMBL/GenBank/DDBJ databases">
        <title>Bacillus Genome Sequencing.</title>
        <authorList>
            <person name="Dunlap C."/>
        </authorList>
    </citation>
    <scope>NUCLEOTIDE SEQUENCE [LARGE SCALE GENOMIC DNA]</scope>
    <source>
        <strain evidence="10 11">B-59205</strain>
    </source>
</reference>
<organism evidence="10 11">
    <name type="scientific">Metasolibacillus meyeri</name>
    <dbReference type="NCBI Taxonomy" id="1071052"/>
    <lineage>
        <taxon>Bacteria</taxon>
        <taxon>Bacillati</taxon>
        <taxon>Bacillota</taxon>
        <taxon>Bacilli</taxon>
        <taxon>Bacillales</taxon>
        <taxon>Caryophanaceae</taxon>
        <taxon>Metasolibacillus</taxon>
    </lineage>
</organism>
<keyword evidence="11" id="KW-1185">Reference proteome</keyword>
<dbReference type="NCBIfam" id="NF040570">
    <property type="entry name" value="guided_TnpB"/>
    <property type="match status" value="1"/>
</dbReference>
<dbReference type="InterPro" id="IPR021027">
    <property type="entry name" value="Transposase_put_HTH"/>
</dbReference>
<dbReference type="Pfam" id="PF01385">
    <property type="entry name" value="OrfB_IS605"/>
    <property type="match status" value="1"/>
</dbReference>
<keyword evidence="10" id="KW-0378">Hydrolase</keyword>
<evidence type="ECO:0000313" key="10">
    <source>
        <dbReference type="EMBL" id="MEC1177059.1"/>
    </source>
</evidence>
<evidence type="ECO:0000256" key="2">
    <source>
        <dbReference type="ARBA" id="ARBA00022578"/>
    </source>
</evidence>
<evidence type="ECO:0000256" key="1">
    <source>
        <dbReference type="ARBA" id="ARBA00008761"/>
    </source>
</evidence>
<comment type="similarity">
    <text evidence="1">In the C-terminal section; belongs to the transposase 35 family.</text>
</comment>
<feature type="domain" description="Transposase putative helix-turn-helix" evidence="9">
    <location>
        <begin position="1"/>
        <end position="47"/>
    </location>
</feature>
<keyword evidence="2" id="KW-0815">Transposition</keyword>
<feature type="domain" description="Probable transposase IS891/IS1136/IS1341" evidence="7">
    <location>
        <begin position="168"/>
        <end position="281"/>
    </location>
</feature>
<evidence type="ECO:0000259" key="7">
    <source>
        <dbReference type="Pfam" id="PF01385"/>
    </source>
</evidence>
<keyword evidence="5" id="KW-0238">DNA-binding</keyword>
<keyword evidence="6" id="KW-0233">DNA recombination</keyword>
<dbReference type="Proteomes" id="UP001344888">
    <property type="component" value="Unassembled WGS sequence"/>
</dbReference>
<dbReference type="InterPro" id="IPR001959">
    <property type="entry name" value="Transposase"/>
</dbReference>
<dbReference type="GO" id="GO:0003677">
    <property type="term" value="F:DNA binding"/>
    <property type="evidence" value="ECO:0007669"/>
    <property type="project" value="UniProtKB-KW"/>
</dbReference>
<feature type="domain" description="Cas12f1-like TNB" evidence="8">
    <location>
        <begin position="294"/>
        <end position="359"/>
    </location>
</feature>
<dbReference type="RefSeq" id="WP_326121278.1">
    <property type="nucleotide sequence ID" value="NZ_JARSFG010000003.1"/>
</dbReference>
<evidence type="ECO:0000259" key="9">
    <source>
        <dbReference type="Pfam" id="PF12323"/>
    </source>
</evidence>
<keyword evidence="4" id="KW-0862">Zinc</keyword>
<keyword evidence="10" id="KW-0255">Endonuclease</keyword>
<accession>A0AAW9NMN9</accession>
<dbReference type="Pfam" id="PF12323">
    <property type="entry name" value="HTH_OrfB_IS605"/>
    <property type="match status" value="1"/>
</dbReference>
<dbReference type="AlphaFoldDB" id="A0AAW9NMN9"/>
<gene>
    <name evidence="10" type="ORF">P9B03_01060</name>
</gene>
<dbReference type="GO" id="GO:0032196">
    <property type="term" value="P:transposition"/>
    <property type="evidence" value="ECO:0007669"/>
    <property type="project" value="UniProtKB-KW"/>
</dbReference>
<dbReference type="GO" id="GO:0046872">
    <property type="term" value="F:metal ion binding"/>
    <property type="evidence" value="ECO:0007669"/>
    <property type="project" value="UniProtKB-KW"/>
</dbReference>
<protein>
    <submittedName>
        <fullName evidence="10">RNA-guided endonuclease TnpB family protein</fullName>
    </submittedName>
</protein>
<dbReference type="Pfam" id="PF07282">
    <property type="entry name" value="Cas12f1-like_TNB"/>
    <property type="match status" value="1"/>
</dbReference>
<dbReference type="GO" id="GO:0004519">
    <property type="term" value="F:endonuclease activity"/>
    <property type="evidence" value="ECO:0007669"/>
    <property type="project" value="UniProtKB-KW"/>
</dbReference>
<evidence type="ECO:0000259" key="8">
    <source>
        <dbReference type="Pfam" id="PF07282"/>
    </source>
</evidence>
<evidence type="ECO:0000256" key="4">
    <source>
        <dbReference type="ARBA" id="ARBA00022833"/>
    </source>
</evidence>
<proteinExistence type="inferred from homology"/>
<name>A0AAW9NMN9_9BACL</name>